<accession>A0A8X8ZGM6</accession>
<dbReference type="Pfam" id="PF22486">
    <property type="entry name" value="MATH_2"/>
    <property type="match status" value="1"/>
</dbReference>
<evidence type="ECO:0000256" key="13">
    <source>
        <dbReference type="ARBA" id="ARBA00023136"/>
    </source>
</evidence>
<feature type="compositionally biased region" description="Basic and acidic residues" evidence="14">
    <location>
        <begin position="1438"/>
        <end position="1447"/>
    </location>
</feature>
<evidence type="ECO:0000256" key="16">
    <source>
        <dbReference type="SAM" id="SignalP"/>
    </source>
</evidence>
<evidence type="ECO:0000256" key="10">
    <source>
        <dbReference type="ARBA" id="ARBA00022839"/>
    </source>
</evidence>
<feature type="chain" id="PRO_5036492246" evidence="16">
    <location>
        <begin position="31"/>
        <end position="2038"/>
    </location>
</feature>
<dbReference type="InterPro" id="IPR001245">
    <property type="entry name" value="Ser-Thr/Tyr_kinase_cat_dom"/>
</dbReference>
<keyword evidence="13 15" id="KW-0472">Membrane</keyword>
<dbReference type="InterPro" id="IPR055132">
    <property type="entry name" value="RNase_J_b_CASP"/>
</dbReference>
<evidence type="ECO:0000256" key="5">
    <source>
        <dbReference type="ARBA" id="ARBA00022722"/>
    </source>
</evidence>
<keyword evidence="9" id="KW-0862">Zinc</keyword>
<dbReference type="Pfam" id="PF22505">
    <property type="entry name" value="RNase_J_b_CASP"/>
    <property type="match status" value="1"/>
</dbReference>
<dbReference type="GO" id="GO:0016020">
    <property type="term" value="C:membrane"/>
    <property type="evidence" value="ECO:0007669"/>
    <property type="project" value="UniProtKB-SubCell"/>
</dbReference>
<evidence type="ECO:0000256" key="7">
    <source>
        <dbReference type="ARBA" id="ARBA00022737"/>
    </source>
</evidence>
<dbReference type="GO" id="GO:0005524">
    <property type="term" value="F:ATP binding"/>
    <property type="evidence" value="ECO:0007669"/>
    <property type="project" value="InterPro"/>
</dbReference>
<dbReference type="SUPFAM" id="SSF56112">
    <property type="entry name" value="Protein kinase-like (PK-like)"/>
    <property type="match status" value="1"/>
</dbReference>
<dbReference type="InterPro" id="IPR008974">
    <property type="entry name" value="TRAF-like"/>
</dbReference>
<dbReference type="GO" id="GO:0003723">
    <property type="term" value="F:RNA binding"/>
    <property type="evidence" value="ECO:0007669"/>
    <property type="project" value="UniProtKB-KW"/>
</dbReference>
<evidence type="ECO:0000259" key="19">
    <source>
        <dbReference type="PROSITE" id="PS50144"/>
    </source>
</evidence>
<dbReference type="EMBL" id="PNBA02000013">
    <property type="protein sequence ID" value="KAG6404186.1"/>
    <property type="molecule type" value="Genomic_DNA"/>
</dbReference>
<dbReference type="Pfam" id="PF00560">
    <property type="entry name" value="LRR_1"/>
    <property type="match status" value="1"/>
</dbReference>
<feature type="domain" description="BTB" evidence="18">
    <location>
        <begin position="1935"/>
        <end position="1997"/>
    </location>
</feature>
<dbReference type="Pfam" id="PF03732">
    <property type="entry name" value="Retrotrans_gag"/>
    <property type="match status" value="1"/>
</dbReference>
<evidence type="ECO:0000313" key="20">
    <source>
        <dbReference type="EMBL" id="KAG6404186.1"/>
    </source>
</evidence>
<dbReference type="InterPro" id="IPR036866">
    <property type="entry name" value="RibonucZ/Hydroxyglut_hydro"/>
</dbReference>
<dbReference type="Pfam" id="PF14244">
    <property type="entry name" value="Retrotran_gag_3"/>
    <property type="match status" value="1"/>
</dbReference>
<evidence type="ECO:0000256" key="12">
    <source>
        <dbReference type="ARBA" id="ARBA00022989"/>
    </source>
</evidence>
<evidence type="ECO:0000256" key="1">
    <source>
        <dbReference type="ARBA" id="ARBA00004370"/>
    </source>
</evidence>
<keyword evidence="3" id="KW-0433">Leucine-rich repeat</keyword>
<dbReference type="PANTHER" id="PTHR43694:SF1">
    <property type="entry name" value="RIBONUCLEASE J"/>
    <property type="match status" value="1"/>
</dbReference>
<organism evidence="20">
    <name type="scientific">Salvia splendens</name>
    <name type="common">Scarlet sage</name>
    <dbReference type="NCBI Taxonomy" id="180675"/>
    <lineage>
        <taxon>Eukaryota</taxon>
        <taxon>Viridiplantae</taxon>
        <taxon>Streptophyta</taxon>
        <taxon>Embryophyta</taxon>
        <taxon>Tracheophyta</taxon>
        <taxon>Spermatophyta</taxon>
        <taxon>Magnoliopsida</taxon>
        <taxon>eudicotyledons</taxon>
        <taxon>Gunneridae</taxon>
        <taxon>Pentapetalae</taxon>
        <taxon>asterids</taxon>
        <taxon>lamiids</taxon>
        <taxon>Lamiales</taxon>
        <taxon>Lamiaceae</taxon>
        <taxon>Nepetoideae</taxon>
        <taxon>Mentheae</taxon>
        <taxon>Salviinae</taxon>
        <taxon>Salvia</taxon>
        <taxon>Salvia subgen. Calosphace</taxon>
        <taxon>core Calosphace</taxon>
    </lineage>
</organism>
<dbReference type="PROSITE" id="PS50144">
    <property type="entry name" value="MATH"/>
    <property type="match status" value="1"/>
</dbReference>
<dbReference type="InterPro" id="IPR001279">
    <property type="entry name" value="Metallo-B-lactamas"/>
</dbReference>
<dbReference type="FunFam" id="1.10.510.10:FF:000657">
    <property type="entry name" value="Putative inactive leucine-rich repeat receptor-like protein kinase"/>
    <property type="match status" value="1"/>
</dbReference>
<dbReference type="Proteomes" id="UP000298416">
    <property type="component" value="Unassembled WGS sequence"/>
</dbReference>
<dbReference type="PROSITE" id="PS50097">
    <property type="entry name" value="BTB"/>
    <property type="match status" value="1"/>
</dbReference>
<dbReference type="GO" id="GO:0051707">
    <property type="term" value="P:response to other organism"/>
    <property type="evidence" value="ECO:0007669"/>
    <property type="project" value="UniProtKB-ARBA"/>
</dbReference>
<dbReference type="CDD" id="cd00121">
    <property type="entry name" value="MATH"/>
    <property type="match status" value="1"/>
</dbReference>
<dbReference type="Pfam" id="PF13837">
    <property type="entry name" value="Myb_DNA-bind_4"/>
    <property type="match status" value="1"/>
</dbReference>
<dbReference type="InterPro" id="IPR000210">
    <property type="entry name" value="BTB/POZ_dom"/>
</dbReference>
<dbReference type="InterPro" id="IPR011108">
    <property type="entry name" value="RMMBL"/>
</dbReference>
<feature type="transmembrane region" description="Helical" evidence="15">
    <location>
        <begin position="373"/>
        <end position="394"/>
    </location>
</feature>
<dbReference type="InterPro" id="IPR032675">
    <property type="entry name" value="LRR_dom_sf"/>
</dbReference>
<evidence type="ECO:0000256" key="6">
    <source>
        <dbReference type="ARBA" id="ARBA00022723"/>
    </source>
</evidence>
<dbReference type="Gene3D" id="1.10.10.60">
    <property type="entry name" value="Homeodomain-like"/>
    <property type="match status" value="1"/>
</dbReference>
<dbReference type="InterPro" id="IPR005162">
    <property type="entry name" value="Retrotrans_gag_dom"/>
</dbReference>
<dbReference type="Pfam" id="PF07521">
    <property type="entry name" value="RMMBL"/>
    <property type="match status" value="1"/>
</dbReference>
<evidence type="ECO:0000256" key="8">
    <source>
        <dbReference type="ARBA" id="ARBA00022801"/>
    </source>
</evidence>
<dbReference type="Gene3D" id="3.40.50.10710">
    <property type="entry name" value="Metallo-hydrolase/oxidoreductase"/>
    <property type="match status" value="1"/>
</dbReference>
<comment type="pathway">
    <text evidence="2">Protein modification; protein ubiquitination.</text>
</comment>
<keyword evidence="16" id="KW-0732">Signal</keyword>
<evidence type="ECO:0000256" key="2">
    <source>
        <dbReference type="ARBA" id="ARBA00004906"/>
    </source>
</evidence>
<reference evidence="20" key="1">
    <citation type="submission" date="2018-01" db="EMBL/GenBank/DDBJ databases">
        <authorList>
            <person name="Mao J.F."/>
        </authorList>
    </citation>
    <scope>NUCLEOTIDE SEQUENCE</scope>
    <source>
        <strain evidence="20">Huo1</strain>
        <tissue evidence="20">Leaf</tissue>
    </source>
</reference>
<dbReference type="Gene3D" id="2.60.210.10">
    <property type="entry name" value="Apoptosis, Tumor Necrosis Factor Receptor Associated Protein 2, Chain A"/>
    <property type="match status" value="1"/>
</dbReference>
<keyword evidence="7" id="KW-0677">Repeat</keyword>
<keyword evidence="4 15" id="KW-0812">Transmembrane</keyword>
<dbReference type="PROSITE" id="PS51450">
    <property type="entry name" value="LRR"/>
    <property type="match status" value="2"/>
</dbReference>
<dbReference type="Gene3D" id="1.10.510.10">
    <property type="entry name" value="Transferase(Phosphotransferase) domain 1"/>
    <property type="match status" value="1"/>
</dbReference>
<keyword evidence="6" id="KW-0479">Metal-binding</keyword>
<evidence type="ECO:0000256" key="4">
    <source>
        <dbReference type="ARBA" id="ARBA00022692"/>
    </source>
</evidence>
<proteinExistence type="predicted"/>
<dbReference type="GO" id="GO:0004672">
    <property type="term" value="F:protein kinase activity"/>
    <property type="evidence" value="ECO:0007669"/>
    <property type="project" value="InterPro"/>
</dbReference>
<dbReference type="CDD" id="cd07714">
    <property type="entry name" value="RNaseJ_MBL-fold"/>
    <property type="match status" value="1"/>
</dbReference>
<dbReference type="InterPro" id="IPR029472">
    <property type="entry name" value="Copia-like_N"/>
</dbReference>
<keyword evidence="10" id="KW-0269">Exonuclease</keyword>
<dbReference type="InterPro" id="IPR042173">
    <property type="entry name" value="RNase_J_2"/>
</dbReference>
<dbReference type="GO" id="GO:0006952">
    <property type="term" value="P:defense response"/>
    <property type="evidence" value="ECO:0007669"/>
    <property type="project" value="UniProtKB-ARBA"/>
</dbReference>
<dbReference type="InterPro" id="IPR044822">
    <property type="entry name" value="Myb_DNA-bind_4"/>
</dbReference>
<dbReference type="SUPFAM" id="SSF54695">
    <property type="entry name" value="POZ domain"/>
    <property type="match status" value="1"/>
</dbReference>
<dbReference type="Pfam" id="PF00753">
    <property type="entry name" value="Lactamase_B"/>
    <property type="match status" value="1"/>
</dbReference>
<dbReference type="Gene3D" id="3.30.710.10">
    <property type="entry name" value="Potassium Channel Kv1.1, Chain A"/>
    <property type="match status" value="1"/>
</dbReference>
<dbReference type="PROSITE" id="PS50011">
    <property type="entry name" value="PROTEIN_KINASE_DOM"/>
    <property type="match status" value="1"/>
</dbReference>
<comment type="caution">
    <text evidence="20">The sequence shown here is derived from an EMBL/GenBank/DDBJ whole genome shotgun (WGS) entry which is preliminary data.</text>
</comment>
<protein>
    <submittedName>
        <fullName evidence="20">Uncharacterized protein</fullName>
    </submittedName>
</protein>
<gene>
    <name evidence="20" type="ORF">SASPL_136426</name>
</gene>
<dbReference type="PANTHER" id="PTHR43694">
    <property type="entry name" value="RIBONUCLEASE J"/>
    <property type="match status" value="1"/>
</dbReference>
<dbReference type="GO" id="GO:0046872">
    <property type="term" value="F:metal ion binding"/>
    <property type="evidence" value="ECO:0007669"/>
    <property type="project" value="UniProtKB-KW"/>
</dbReference>
<evidence type="ECO:0000259" key="17">
    <source>
        <dbReference type="PROSITE" id="PS50011"/>
    </source>
</evidence>
<evidence type="ECO:0000256" key="11">
    <source>
        <dbReference type="ARBA" id="ARBA00022884"/>
    </source>
</evidence>
<feature type="region of interest" description="Disordered" evidence="14">
    <location>
        <begin position="1389"/>
        <end position="1505"/>
    </location>
</feature>
<dbReference type="SMART" id="SM00369">
    <property type="entry name" value="LRR_TYP"/>
    <property type="match status" value="3"/>
</dbReference>
<dbReference type="InterPro" id="IPR011333">
    <property type="entry name" value="SKP1/BTB/POZ_sf"/>
</dbReference>
<keyword evidence="11" id="KW-0694">RNA-binding</keyword>
<sequence length="2038" mass="227491">MKLSFSYSRFILSLCLSWSFLIWETHQLQSSQTQVLQQLRKQLEYPKQLDHWLTPGIDLCFTSTPQVNISCQNSIVVEIKIYGDTKTRPPSFDGFPSPPQTLSGNFSMDSLVATLSRLNSLRALTLVSLGLWGPIPAMIYRLDSLESLDLSWNFLYGSVPVSFPRISTLRVLKLEGNFLNATFPDWISPFLLTDINLSNNVISGKLMDLSGLTSLHSLDLSNNKLDSGLPSLPSGIAAVVLSNNSFSGGIPKQYGKLSQLQQLDLSFNALTEVAGIEGLVSLPDMASLNLESNMLDGILSPRLSCGSKLQLVDMSNNRLRGALPPCLSSVEKNRTVRVSWNCLATDPKHQQHSETYCAAILQEKAKPRGKKSVGVVIGVISVVVVLLAVVFLVLCRKYCAHGTSEQHLLQNAVHDNSVTGYNVQFPTSARYISVSGKLSLQDSPAHRPFSLDELKASTNNFESSALMGKGSTGKMYKGRLDNGTLAAIRCLVVSKKYTIRNLKLRLDLLAKLRHPHLVCFLGHCIESEGKEVSGANNVYLIYEYVPNGNYRAHLSETNPEKVLKWSDRLAVLIGIAKAVHFLHTGVIPGFYSNRLKANNILLDEHRIGKLSDYGLSVVAQDIDNDKEKEGAVRSWQTKSLEDDIYSFGIILLESLVGPSVRSRNESFLLNEMAYLGNPDGQRRVVDPTVLASCSQESLSIAITLTSNCISPESSTRPSFEDILWNLQYAAQVQATPNVDPASVKALIARWLLHLCARGSMVPNRRYGRREGAGKSMEDSVKRKMEQFYEGSDGPPLRVLPIGGLGEIGMNCMLVGNYDRYILIDAGIMFPDYDELGIQKIIPDTTFIKKWSHKIEAVVITHGHEDHIGALPWVIPALDSHTPIFASSFTMELIKKRLKEFGMFLPSRLKVFNTRRRFVAGPFEVEPIRVTHSIPDCCGLVFRCADGTILHTGDWKIDEAPLDGNVFDREALEELSKEGVTLMMSDSTNVLSPGRTLSETVVADSLLRHISAAKGRVITTQFASNIHRLGSVKAAADLTGRKLVFVGMSLRTYLDAAWKDGKAPIDPSTLVKVEDIDAYAPKDLLIVTTGSQAEPRAALNLASHGSSHSLKLNKEDLILYSAKVIPGNETRVMKMMNRLAEIGPQIVMGKNELLHTSGHAHREELDEVLKIVKPQHFLPIHGELLFLKEHELLGRSTGVRHTTVIKNGEMLGVSHLRNRRVLSNGFIALGKENLQLMYSDGDKAFGTATELCIDERMRIASDGIIVVSLAYQCSMEIMRPDGSVEKTLKGKIRITTRCLWLDKGKLLDALHKAAHAVLSSCPVSCPLAHMERIVSEVLRKMVRKYSSKRPEVIAIAIENPVGVVADEINEKLSGKAHINPEFSASRKAIDRHEKRKQPIARREEDGNDFAFEKSTSVQELEDQDFDEVRGEIAASNSRLPDRAPKTDESDNFWKPFVSSSEPVQAEPNGELLPAAEVKEKGEDERSEVDPGLPDQRAKSSKTVKRNKWRPEEIKKLIKVRGELHNRFQVQKGRMALWEEISSNLLADGVSRSPGQYEDSRGVNFLEDVSGPFYVHDGDSPGLILVTDLLIGANYDDWSRCMLTALTAKNKLGFIDGSTPKPDTLDPSYNYWMRCNSIAVSWLRNSVDPEIRSSLLHLESAAQIWKDLHKRFSHSNAAACIYRLKRQLANLKQGSMDVHSYHDKFRACWDELLEFQPIASDFQQQECVIQFLMGLNDSYSELRSRLIYEESEPLPPLSKVFSLVLQEEKRRRMQSFSIMEKGQTRVKLMEKKSYMFVVRNYSAYEGIGMGNWIQSRPFVVGGHRFRLHFYPEGKDISSHYRSLVSLLIKNESATSVQLVAALEVLDREGVGGYAGYSCFDDRKVYKRVVTIEAGKQYGEIDFHIESSEYVRDDSITIRATLGVFVDQPSKAGPPLARCLVFQVGDRRYYADEAVITARCPNLLSFSQSQSEYIVVSDVNTNVFEAVLWFIYNQVVHKRDIEAIASSNSFALKILATADRFELNCLRRQCESYIAYGEVIT</sequence>
<dbReference type="InterPro" id="IPR001611">
    <property type="entry name" value="Leu-rich_rpt"/>
</dbReference>
<comment type="subcellular location">
    <subcellularLocation>
        <location evidence="1">Membrane</location>
    </subcellularLocation>
</comment>
<name>A0A8X8ZGM6_SALSN</name>
<dbReference type="InterPro" id="IPR003591">
    <property type="entry name" value="Leu-rich_rpt_typical-subtyp"/>
</dbReference>
<dbReference type="FunFam" id="3.80.10.10:FF:000380">
    <property type="entry name" value="Putative inactive leucine-rich repeat receptor-like protein kinase"/>
    <property type="match status" value="1"/>
</dbReference>
<dbReference type="SUPFAM" id="SSF49599">
    <property type="entry name" value="TRAF domain-like"/>
    <property type="match status" value="1"/>
</dbReference>
<dbReference type="SMART" id="SM00225">
    <property type="entry name" value="BTB"/>
    <property type="match status" value="1"/>
</dbReference>
<dbReference type="CDD" id="cd12203">
    <property type="entry name" value="GT1"/>
    <property type="match status" value="1"/>
</dbReference>
<dbReference type="SUPFAM" id="SSF56281">
    <property type="entry name" value="Metallo-hydrolase/oxidoreductase"/>
    <property type="match status" value="1"/>
</dbReference>
<dbReference type="Pfam" id="PF07714">
    <property type="entry name" value="PK_Tyr_Ser-Thr"/>
    <property type="match status" value="1"/>
</dbReference>
<dbReference type="Gene3D" id="3.80.10.10">
    <property type="entry name" value="Ribonuclease Inhibitor"/>
    <property type="match status" value="2"/>
</dbReference>
<evidence type="ECO:0000256" key="3">
    <source>
        <dbReference type="ARBA" id="ARBA00022614"/>
    </source>
</evidence>
<feature type="signal peptide" evidence="16">
    <location>
        <begin position="1"/>
        <end position="30"/>
    </location>
</feature>
<keyword evidence="12 15" id="KW-1133">Transmembrane helix</keyword>
<dbReference type="Pfam" id="PF00651">
    <property type="entry name" value="BTB"/>
    <property type="match status" value="1"/>
</dbReference>
<evidence type="ECO:0000256" key="14">
    <source>
        <dbReference type="SAM" id="MobiDB-lite"/>
    </source>
</evidence>
<keyword evidence="8" id="KW-0378">Hydrolase</keyword>
<evidence type="ECO:0000256" key="9">
    <source>
        <dbReference type="ARBA" id="ARBA00022833"/>
    </source>
</evidence>
<dbReference type="Gene3D" id="3.60.15.10">
    <property type="entry name" value="Ribonuclease Z/Hydroxyacylglutathione hydrolase-like"/>
    <property type="match status" value="1"/>
</dbReference>
<feature type="transmembrane region" description="Helical" evidence="15">
    <location>
        <begin position="569"/>
        <end position="591"/>
    </location>
</feature>
<reference evidence="20" key="2">
    <citation type="submission" date="2020-08" db="EMBL/GenBank/DDBJ databases">
        <title>Plant Genome Project.</title>
        <authorList>
            <person name="Zhang R.-G."/>
        </authorList>
    </citation>
    <scope>NUCLEOTIDE SEQUENCE</scope>
    <source>
        <strain evidence="20">Huo1</strain>
        <tissue evidence="20">Leaf</tissue>
    </source>
</reference>
<feature type="domain" description="MATH" evidence="19">
    <location>
        <begin position="1789"/>
        <end position="1919"/>
    </location>
</feature>
<keyword evidence="5" id="KW-0540">Nuclease</keyword>
<dbReference type="InterPro" id="IPR002083">
    <property type="entry name" value="MATH/TRAF_dom"/>
</dbReference>
<keyword evidence="21" id="KW-1185">Reference proteome</keyword>
<evidence type="ECO:0000313" key="21">
    <source>
        <dbReference type="Proteomes" id="UP000298416"/>
    </source>
</evidence>
<dbReference type="InterPro" id="IPR000719">
    <property type="entry name" value="Prot_kinase_dom"/>
</dbReference>
<dbReference type="SMART" id="SM00849">
    <property type="entry name" value="Lactamase_B"/>
    <property type="match status" value="1"/>
</dbReference>
<dbReference type="SUPFAM" id="SSF52058">
    <property type="entry name" value="L domain-like"/>
    <property type="match status" value="1"/>
</dbReference>
<evidence type="ECO:0000256" key="15">
    <source>
        <dbReference type="SAM" id="Phobius"/>
    </source>
</evidence>
<evidence type="ECO:0000259" key="18">
    <source>
        <dbReference type="PROSITE" id="PS50097"/>
    </source>
</evidence>
<dbReference type="Gene3D" id="3.30.200.20">
    <property type="entry name" value="Phosphorylase Kinase, domain 1"/>
    <property type="match status" value="1"/>
</dbReference>
<dbReference type="GO" id="GO:0004527">
    <property type="term" value="F:exonuclease activity"/>
    <property type="evidence" value="ECO:0007669"/>
    <property type="project" value="UniProtKB-KW"/>
</dbReference>
<feature type="domain" description="Protein kinase" evidence="17">
    <location>
        <begin position="461"/>
        <end position="729"/>
    </location>
</feature>
<dbReference type="InterPro" id="IPR011009">
    <property type="entry name" value="Kinase-like_dom_sf"/>
</dbReference>